<protein>
    <recommendedName>
        <fullName evidence="4">OmpA-like domain-containing protein</fullName>
    </recommendedName>
</protein>
<gene>
    <name evidence="5" type="ORF">AVDCRST_MAG76-1605</name>
</gene>
<name>A0A6J4I006_9ACTN</name>
<evidence type="ECO:0000313" key="5">
    <source>
        <dbReference type="EMBL" id="CAA9237938.1"/>
    </source>
</evidence>
<dbReference type="EMBL" id="CADCSZ010000097">
    <property type="protein sequence ID" value="CAA9237938.1"/>
    <property type="molecule type" value="Genomic_DNA"/>
</dbReference>
<dbReference type="CDD" id="cd07185">
    <property type="entry name" value="OmpA_C-like"/>
    <property type="match status" value="1"/>
</dbReference>
<evidence type="ECO:0000256" key="2">
    <source>
        <dbReference type="SAM" id="MobiDB-lite"/>
    </source>
</evidence>
<feature type="region of interest" description="Disordered" evidence="2">
    <location>
        <begin position="136"/>
        <end position="182"/>
    </location>
</feature>
<proteinExistence type="predicted"/>
<accession>A0A6J4I006</accession>
<dbReference type="PROSITE" id="PS51123">
    <property type="entry name" value="OMPA_2"/>
    <property type="match status" value="1"/>
</dbReference>
<feature type="compositionally biased region" description="Polar residues" evidence="2">
    <location>
        <begin position="173"/>
        <end position="182"/>
    </location>
</feature>
<evidence type="ECO:0000259" key="4">
    <source>
        <dbReference type="PROSITE" id="PS51123"/>
    </source>
</evidence>
<dbReference type="Gene3D" id="3.30.1330.60">
    <property type="entry name" value="OmpA-like domain"/>
    <property type="match status" value="1"/>
</dbReference>
<dbReference type="InterPro" id="IPR006665">
    <property type="entry name" value="OmpA-like"/>
</dbReference>
<reference evidence="5" key="1">
    <citation type="submission" date="2020-02" db="EMBL/GenBank/DDBJ databases">
        <authorList>
            <person name="Meier V. D."/>
        </authorList>
    </citation>
    <scope>NUCLEOTIDE SEQUENCE</scope>
    <source>
        <strain evidence="5">AVDCRST_MAG76</strain>
    </source>
</reference>
<dbReference type="InterPro" id="IPR036737">
    <property type="entry name" value="OmpA-like_sf"/>
</dbReference>
<evidence type="ECO:0000256" key="3">
    <source>
        <dbReference type="SAM" id="SignalP"/>
    </source>
</evidence>
<organism evidence="5">
    <name type="scientific">uncultured Acidimicrobiales bacterium</name>
    <dbReference type="NCBI Taxonomy" id="310071"/>
    <lineage>
        <taxon>Bacteria</taxon>
        <taxon>Bacillati</taxon>
        <taxon>Actinomycetota</taxon>
        <taxon>Acidimicrobiia</taxon>
        <taxon>Acidimicrobiales</taxon>
        <taxon>environmental samples</taxon>
    </lineage>
</organism>
<sequence length="182" mass="18584">MSLALLTALLGLVPLGIGTQAPEPTTSQLASSVTVFDPSRSVTVYDVDKSVSPLQTEARSGEQTVLTISSDVLFDFGSAVLTSDATAKINALASRVNGARPVAVVGHTDSVGGDAYNDNLSNERAQAAGTVLRASLPPGAQLTTAGRGAREPVAPNSSGGKDDPVGRAKNRRVTISFSPRAP</sequence>
<feature type="signal peptide" evidence="3">
    <location>
        <begin position="1"/>
        <end position="21"/>
    </location>
</feature>
<dbReference type="GO" id="GO:0016020">
    <property type="term" value="C:membrane"/>
    <property type="evidence" value="ECO:0007669"/>
    <property type="project" value="UniProtKB-UniRule"/>
</dbReference>
<dbReference type="AlphaFoldDB" id="A0A6J4I006"/>
<dbReference type="Pfam" id="PF00691">
    <property type="entry name" value="OmpA"/>
    <property type="match status" value="1"/>
</dbReference>
<keyword evidence="1" id="KW-0472">Membrane</keyword>
<evidence type="ECO:0000256" key="1">
    <source>
        <dbReference type="PROSITE-ProRule" id="PRU00473"/>
    </source>
</evidence>
<feature type="chain" id="PRO_5039344064" description="OmpA-like domain-containing protein" evidence="3">
    <location>
        <begin position="22"/>
        <end position="182"/>
    </location>
</feature>
<dbReference type="PANTHER" id="PTHR30329:SF21">
    <property type="entry name" value="LIPOPROTEIN YIAD-RELATED"/>
    <property type="match status" value="1"/>
</dbReference>
<dbReference type="PANTHER" id="PTHR30329">
    <property type="entry name" value="STATOR ELEMENT OF FLAGELLAR MOTOR COMPLEX"/>
    <property type="match status" value="1"/>
</dbReference>
<dbReference type="InterPro" id="IPR050330">
    <property type="entry name" value="Bact_OuterMem_StrucFunc"/>
</dbReference>
<feature type="domain" description="OmpA-like" evidence="4">
    <location>
        <begin position="61"/>
        <end position="181"/>
    </location>
</feature>
<keyword evidence="3" id="KW-0732">Signal</keyword>
<dbReference type="SUPFAM" id="SSF103088">
    <property type="entry name" value="OmpA-like"/>
    <property type="match status" value="1"/>
</dbReference>